<dbReference type="InterPro" id="IPR011542">
    <property type="entry name" value="SUF_FeS_clus_asmbl_SufD"/>
</dbReference>
<accession>A0A4Y8WR40</accession>
<evidence type="ECO:0000259" key="3">
    <source>
        <dbReference type="Pfam" id="PF19295"/>
    </source>
</evidence>
<evidence type="ECO:0000259" key="2">
    <source>
        <dbReference type="Pfam" id="PF01458"/>
    </source>
</evidence>
<evidence type="ECO:0000313" key="4">
    <source>
        <dbReference type="EMBL" id="TFH96843.1"/>
    </source>
</evidence>
<dbReference type="AlphaFoldDB" id="A0A4Y8WR40"/>
<dbReference type="InterPro" id="IPR037284">
    <property type="entry name" value="SUF_FeS_clus_asmbl_SufBD_sf"/>
</dbReference>
<proteinExistence type="inferred from homology"/>
<dbReference type="EMBL" id="SPNC01000012">
    <property type="protein sequence ID" value="TFH96843.1"/>
    <property type="molecule type" value="Genomic_DNA"/>
</dbReference>
<organism evidence="4 5">
    <name type="scientific">Porphyromonas levii</name>
    <dbReference type="NCBI Taxonomy" id="28114"/>
    <lineage>
        <taxon>Bacteria</taxon>
        <taxon>Pseudomonadati</taxon>
        <taxon>Bacteroidota</taxon>
        <taxon>Bacteroidia</taxon>
        <taxon>Bacteroidales</taxon>
        <taxon>Porphyromonadaceae</taxon>
        <taxon>Porphyromonas</taxon>
    </lineage>
</organism>
<dbReference type="PANTHER" id="PTHR43575:SF1">
    <property type="entry name" value="PROTEIN ABCI7, CHLOROPLASTIC"/>
    <property type="match status" value="1"/>
</dbReference>
<keyword evidence="5" id="KW-1185">Reference proteome</keyword>
<sequence>MMKRSKRKEAQLALAEKFLSLEPAKSAHPVLQAARAAAREQLASEGLPIYREEHYQYFKIDEALSQEWKIESSPRLSKEQASGYSCRLTYPDARQNYLIGGVVAASDSAQDFFAGSLSEFASLYPGVAERYYGRMASVQKSRLARLNTLFVEDLFVFYLPKGTKVQAPVHLIHYATTAGRDGVLTFPRVLVIAEEGAEGQLLLCDHDVVDTTSAYVGVVEIYAERGAKVQYYNVEESDSLSLRIMETHIHQEADSQVLIDNITVHNGRTRNNYFCDLAGEHAHLDLDGLGVLDDDKVLDNWSEIRHSVANCTSDELFKYSMNDTAIGSFSGMIYVARDAQKTAAFQNNRNLLLSDTAKMFSKPQLEIYADDVKCSHGMTTGELDEQAVFYMQQRGIPRMEARLILTVAFMADVLDNIEYEPLRQRLVNTLDNRYRGLPATCKQ</sequence>
<comment type="caution">
    <text evidence="4">The sequence shown here is derived from an EMBL/GenBank/DDBJ whole genome shotgun (WGS) entry which is preliminary data.</text>
</comment>
<comment type="similarity">
    <text evidence="1">Belongs to the iron-sulfur cluster assembly SufBD family.</text>
</comment>
<dbReference type="NCBIfam" id="TIGR01981">
    <property type="entry name" value="sufD"/>
    <property type="match status" value="1"/>
</dbReference>
<feature type="domain" description="SUF system FeS cluster assembly SufBD core" evidence="2">
    <location>
        <begin position="181"/>
        <end position="409"/>
    </location>
</feature>
<protein>
    <submittedName>
        <fullName evidence="4">Fe-S cluster assembly protein SufD</fullName>
    </submittedName>
</protein>
<dbReference type="RefSeq" id="WP_134848963.1">
    <property type="nucleotide sequence ID" value="NZ_CP197400.1"/>
</dbReference>
<dbReference type="Pfam" id="PF19295">
    <property type="entry name" value="SufBD_N"/>
    <property type="match status" value="1"/>
</dbReference>
<dbReference type="PANTHER" id="PTHR43575">
    <property type="entry name" value="PROTEIN ABCI7, CHLOROPLASTIC"/>
    <property type="match status" value="1"/>
</dbReference>
<evidence type="ECO:0000256" key="1">
    <source>
        <dbReference type="ARBA" id="ARBA00043967"/>
    </source>
</evidence>
<name>A0A4Y8WR40_9PORP</name>
<dbReference type="Pfam" id="PF01458">
    <property type="entry name" value="SUFBD_core"/>
    <property type="match status" value="1"/>
</dbReference>
<dbReference type="Proteomes" id="UP000297225">
    <property type="component" value="Unassembled WGS sequence"/>
</dbReference>
<dbReference type="InterPro" id="IPR000825">
    <property type="entry name" value="SUF_FeS_clus_asmbl_SufBD_core"/>
</dbReference>
<dbReference type="STRING" id="1122973.GCA_000379925_01227"/>
<dbReference type="OrthoDB" id="9768262at2"/>
<reference evidence="4 5" key="1">
    <citation type="submission" date="2019-03" db="EMBL/GenBank/DDBJ databases">
        <title>Porphyromonas levii Isolated from the Uterus of Dairy Cows.</title>
        <authorList>
            <person name="Francis A.M."/>
        </authorList>
    </citation>
    <scope>NUCLEOTIDE SEQUENCE [LARGE SCALE GENOMIC DNA]</scope>
    <source>
        <strain evidence="4 5">AF5678</strain>
    </source>
</reference>
<dbReference type="SUPFAM" id="SSF101960">
    <property type="entry name" value="Stabilizer of iron transporter SufD"/>
    <property type="match status" value="1"/>
</dbReference>
<gene>
    <name evidence="4" type="primary">sufD</name>
    <name evidence="4" type="ORF">E4P47_01605</name>
</gene>
<evidence type="ECO:0000313" key="5">
    <source>
        <dbReference type="Proteomes" id="UP000297225"/>
    </source>
</evidence>
<dbReference type="GO" id="GO:0016226">
    <property type="term" value="P:iron-sulfur cluster assembly"/>
    <property type="evidence" value="ECO:0007669"/>
    <property type="project" value="InterPro"/>
</dbReference>
<dbReference type="InterPro" id="IPR045595">
    <property type="entry name" value="SufBD_N"/>
</dbReference>
<feature type="domain" description="SUF system FeS cluster assembly SufBD N-terminal" evidence="3">
    <location>
        <begin position="25"/>
        <end position="170"/>
    </location>
</feature>
<dbReference type="InterPro" id="IPR055346">
    <property type="entry name" value="Fe-S_cluster_assembly_SufBD"/>
</dbReference>